<dbReference type="InterPro" id="IPR002734">
    <property type="entry name" value="RibDG_C"/>
</dbReference>
<proteinExistence type="predicted"/>
<dbReference type="SUPFAM" id="SSF53597">
    <property type="entry name" value="Dihydrofolate reductase-like"/>
    <property type="match status" value="1"/>
</dbReference>
<comment type="caution">
    <text evidence="2">The sequence shown here is derived from an EMBL/GenBank/DDBJ whole genome shotgun (WGS) entry which is preliminary data.</text>
</comment>
<dbReference type="RefSeq" id="WP_344720337.1">
    <property type="nucleotide sequence ID" value="NZ_BAAAYG010000005.1"/>
</dbReference>
<dbReference type="InterPro" id="IPR024072">
    <property type="entry name" value="DHFR-like_dom_sf"/>
</dbReference>
<feature type="domain" description="Bacterial bifunctional deaminase-reductase C-terminal" evidence="1">
    <location>
        <begin position="5"/>
        <end position="186"/>
    </location>
</feature>
<dbReference type="Gene3D" id="3.40.430.10">
    <property type="entry name" value="Dihydrofolate Reductase, subunit A"/>
    <property type="match status" value="1"/>
</dbReference>
<name>A0ABP6RCX1_9MICC</name>
<keyword evidence="3" id="KW-1185">Reference proteome</keyword>
<organism evidence="2 3">
    <name type="scientific">Nesterenkonia halobia</name>
    <dbReference type="NCBI Taxonomy" id="37922"/>
    <lineage>
        <taxon>Bacteria</taxon>
        <taxon>Bacillati</taxon>
        <taxon>Actinomycetota</taxon>
        <taxon>Actinomycetes</taxon>
        <taxon>Micrococcales</taxon>
        <taxon>Micrococcaceae</taxon>
        <taxon>Nesterenkonia</taxon>
    </lineage>
</organism>
<evidence type="ECO:0000259" key="1">
    <source>
        <dbReference type="Pfam" id="PF01872"/>
    </source>
</evidence>
<evidence type="ECO:0000313" key="3">
    <source>
        <dbReference type="Proteomes" id="UP001501736"/>
    </source>
</evidence>
<evidence type="ECO:0000313" key="2">
    <source>
        <dbReference type="EMBL" id="GAA3285260.1"/>
    </source>
</evidence>
<sequence>MRLSINLFTTFDGVSQGPGSAAEDPRGGFTRGGWLMPYFDDGCGQAVDGWFRRCGALLLGRRTFETFASHWPQVTDPADAVADQINNRRKYVVTSSPLGEIWADSSTALGDGFLEDVARLKRVDDDRELQVHGSVRLARTLHQAGLVDIYRFLVAPVVVGGGSRLFDADGPACGMHVAQSTVTESGVLSTEMTPGAFENSLAPAVRDGQDVVIDS</sequence>
<dbReference type="EMBL" id="BAAAYG010000005">
    <property type="protein sequence ID" value="GAA3285260.1"/>
    <property type="molecule type" value="Genomic_DNA"/>
</dbReference>
<gene>
    <name evidence="2" type="ORF">GCM10020260_17570</name>
</gene>
<accession>A0ABP6RCX1</accession>
<dbReference type="Pfam" id="PF01872">
    <property type="entry name" value="RibD_C"/>
    <property type="match status" value="1"/>
</dbReference>
<protein>
    <submittedName>
        <fullName evidence="2">Dihydrofolate reductase family protein</fullName>
    </submittedName>
</protein>
<dbReference type="Proteomes" id="UP001501736">
    <property type="component" value="Unassembled WGS sequence"/>
</dbReference>
<reference evidence="3" key="1">
    <citation type="journal article" date="2019" name="Int. J. Syst. Evol. Microbiol.">
        <title>The Global Catalogue of Microorganisms (GCM) 10K type strain sequencing project: providing services to taxonomists for standard genome sequencing and annotation.</title>
        <authorList>
            <consortium name="The Broad Institute Genomics Platform"/>
            <consortium name="The Broad Institute Genome Sequencing Center for Infectious Disease"/>
            <person name="Wu L."/>
            <person name="Ma J."/>
        </authorList>
    </citation>
    <scope>NUCLEOTIDE SEQUENCE [LARGE SCALE GENOMIC DNA]</scope>
    <source>
        <strain evidence="3">JCM 11483</strain>
    </source>
</reference>